<dbReference type="PANTHER" id="PTHR13800">
    <property type="entry name" value="TRANSIENT RECEPTOR POTENTIAL CATION CHANNEL, SUBFAMILY M, MEMBER 6"/>
    <property type="match status" value="1"/>
</dbReference>
<evidence type="ECO:0000313" key="8">
    <source>
        <dbReference type="WBParaSite" id="SCUD_0001926601-mRNA-1"/>
    </source>
</evidence>
<dbReference type="STRING" id="6186.A0A183KW20"/>
<dbReference type="GO" id="GO:0099604">
    <property type="term" value="F:ligand-gated calcium channel activity"/>
    <property type="evidence" value="ECO:0007669"/>
    <property type="project" value="TreeGrafter"/>
</dbReference>
<keyword evidence="7" id="KW-1185">Reference proteome</keyword>
<evidence type="ECO:0000259" key="5">
    <source>
        <dbReference type="Pfam" id="PF25508"/>
    </source>
</evidence>
<dbReference type="GO" id="GO:0005886">
    <property type="term" value="C:plasma membrane"/>
    <property type="evidence" value="ECO:0007669"/>
    <property type="project" value="TreeGrafter"/>
</dbReference>
<feature type="domain" description="TRPM-like" evidence="5">
    <location>
        <begin position="83"/>
        <end position="202"/>
    </location>
</feature>
<evidence type="ECO:0000256" key="2">
    <source>
        <dbReference type="ARBA" id="ARBA00022692"/>
    </source>
</evidence>
<keyword evidence="2" id="KW-0812">Transmembrane</keyword>
<sequence>MELAALKNKLQNISGTPSKVDSAIEMIEFIVQNDRLITTFDMNHSNDLDLAILYSLIKTSSNLDKQLELAFTWKRSDIARDIIFQQGNQFDQVTLEYFMLEALKKDELDFVKIFLYNGVSMNTFLTVDRLSILYNNSVHRDGLIKCLRKHKLLQLSTNIDKNENSTPTIDNSNKKLRLATIGLLLDKMLGSFDNYLYETDADVRNRVVE</sequence>
<dbReference type="EMBL" id="UZAK01042225">
    <property type="protein sequence ID" value="VDP68570.1"/>
    <property type="molecule type" value="Genomic_DNA"/>
</dbReference>
<keyword evidence="3" id="KW-1133">Transmembrane helix</keyword>
<dbReference type="AlphaFoldDB" id="A0A183KW20"/>
<dbReference type="Proteomes" id="UP000279833">
    <property type="component" value="Unassembled WGS sequence"/>
</dbReference>
<keyword evidence="4" id="KW-0472">Membrane</keyword>
<comment type="subcellular location">
    <subcellularLocation>
        <location evidence="1">Membrane</location>
        <topology evidence="1">Multi-pass membrane protein</topology>
    </subcellularLocation>
</comment>
<proteinExistence type="predicted"/>
<evidence type="ECO:0000313" key="7">
    <source>
        <dbReference type="Proteomes" id="UP000279833"/>
    </source>
</evidence>
<accession>A0A183KW20</accession>
<dbReference type="PANTHER" id="PTHR13800:SF12">
    <property type="entry name" value="TRANSIENT RECEPTOR POTENTIAL CATION CHANNEL SUBFAMILY M MEMBER-LIKE 2"/>
    <property type="match status" value="1"/>
</dbReference>
<gene>
    <name evidence="6" type="ORF">SCUD_LOCUS19264</name>
</gene>
<reference evidence="8" key="1">
    <citation type="submission" date="2016-06" db="UniProtKB">
        <authorList>
            <consortium name="WormBaseParasite"/>
        </authorList>
    </citation>
    <scope>IDENTIFICATION</scope>
</reference>
<evidence type="ECO:0000256" key="4">
    <source>
        <dbReference type="ARBA" id="ARBA00023136"/>
    </source>
</evidence>
<dbReference type="InterPro" id="IPR057366">
    <property type="entry name" value="TRPM-like"/>
</dbReference>
<evidence type="ECO:0000256" key="1">
    <source>
        <dbReference type="ARBA" id="ARBA00004141"/>
    </source>
</evidence>
<name>A0A183KW20_9TREM</name>
<evidence type="ECO:0000313" key="6">
    <source>
        <dbReference type="EMBL" id="VDP68570.1"/>
    </source>
</evidence>
<reference evidence="6 7" key="2">
    <citation type="submission" date="2018-11" db="EMBL/GenBank/DDBJ databases">
        <authorList>
            <consortium name="Pathogen Informatics"/>
        </authorList>
    </citation>
    <scope>NUCLEOTIDE SEQUENCE [LARGE SCALE GENOMIC DNA]</scope>
    <source>
        <strain evidence="6">Dakar</strain>
        <strain evidence="7">Dakar, Senegal</strain>
    </source>
</reference>
<organism evidence="8">
    <name type="scientific">Schistosoma curassoni</name>
    <dbReference type="NCBI Taxonomy" id="6186"/>
    <lineage>
        <taxon>Eukaryota</taxon>
        <taxon>Metazoa</taxon>
        <taxon>Spiralia</taxon>
        <taxon>Lophotrochozoa</taxon>
        <taxon>Platyhelminthes</taxon>
        <taxon>Trematoda</taxon>
        <taxon>Digenea</taxon>
        <taxon>Strigeidida</taxon>
        <taxon>Schistosomatoidea</taxon>
        <taxon>Schistosomatidae</taxon>
        <taxon>Schistosoma</taxon>
    </lineage>
</organism>
<evidence type="ECO:0000256" key="3">
    <source>
        <dbReference type="ARBA" id="ARBA00022989"/>
    </source>
</evidence>
<dbReference type="Pfam" id="PF25508">
    <property type="entry name" value="TRPM2"/>
    <property type="match status" value="1"/>
</dbReference>
<dbReference type="WBParaSite" id="SCUD_0001926601-mRNA-1">
    <property type="protein sequence ID" value="SCUD_0001926601-mRNA-1"/>
    <property type="gene ID" value="SCUD_0001926601"/>
</dbReference>
<dbReference type="InterPro" id="IPR050927">
    <property type="entry name" value="TRPM"/>
</dbReference>
<protein>
    <submittedName>
        <fullName evidence="8">ANK_REP_REGION domain-containing protein</fullName>
    </submittedName>
</protein>